<evidence type="ECO:0000313" key="3">
    <source>
        <dbReference type="Proteomes" id="UP001303046"/>
    </source>
</evidence>
<organism evidence="2 3">
    <name type="scientific">Necator americanus</name>
    <name type="common">Human hookworm</name>
    <dbReference type="NCBI Taxonomy" id="51031"/>
    <lineage>
        <taxon>Eukaryota</taxon>
        <taxon>Metazoa</taxon>
        <taxon>Ecdysozoa</taxon>
        <taxon>Nematoda</taxon>
        <taxon>Chromadorea</taxon>
        <taxon>Rhabditida</taxon>
        <taxon>Rhabditina</taxon>
        <taxon>Rhabditomorpha</taxon>
        <taxon>Strongyloidea</taxon>
        <taxon>Ancylostomatidae</taxon>
        <taxon>Bunostominae</taxon>
        <taxon>Necator</taxon>
    </lineage>
</organism>
<proteinExistence type="predicted"/>
<feature type="compositionally biased region" description="Polar residues" evidence="1">
    <location>
        <begin position="184"/>
        <end position="193"/>
    </location>
</feature>
<feature type="region of interest" description="Disordered" evidence="1">
    <location>
        <begin position="169"/>
        <end position="193"/>
    </location>
</feature>
<dbReference type="Proteomes" id="UP001303046">
    <property type="component" value="Unassembled WGS sequence"/>
</dbReference>
<keyword evidence="3" id="KW-1185">Reference proteome</keyword>
<comment type="caution">
    <text evidence="2">The sequence shown here is derived from an EMBL/GenBank/DDBJ whole genome shotgun (WGS) entry which is preliminary data.</text>
</comment>
<feature type="compositionally biased region" description="Pro residues" evidence="1">
    <location>
        <begin position="61"/>
        <end position="78"/>
    </location>
</feature>
<name>A0ABR1CJY0_NECAM</name>
<protein>
    <submittedName>
        <fullName evidence="2">Uncharacterized protein</fullName>
    </submittedName>
</protein>
<accession>A0ABR1CJY0</accession>
<sequence>MDDFAIRVFPSSATSAMRQSSSVLHYSPIADPPIDYTLHKPKQNGPSNVIPWRNNQQPVSQPQPQPQPSVYRPPPEPQYWPKLKVSNPNPRSKPMPAPRRHTTEINSGAYGRIANHDAEIETAMVLEDLDTVLDNEVLSFEQRRNRIEGISLRPYPAEAFDHVEYYQSTNKPQGKTSSLEKARAQSSNRNSTPIVPVLSDPIIEDLRSISHGADVHVINEHRKAMVTRKYKETERRIEEAKRFYSPEYFREAKFTAPDIPPWKRDLLAKKCSKETIHQFEQNAWREFSEWKQANAPSVNLYPPYQYSVQPML</sequence>
<evidence type="ECO:0000256" key="1">
    <source>
        <dbReference type="SAM" id="MobiDB-lite"/>
    </source>
</evidence>
<evidence type="ECO:0000313" key="2">
    <source>
        <dbReference type="EMBL" id="KAK6738712.1"/>
    </source>
</evidence>
<gene>
    <name evidence="2" type="primary">Necator_chrII.g8472</name>
    <name evidence="2" type="ORF">RB195_020678</name>
</gene>
<reference evidence="2 3" key="1">
    <citation type="submission" date="2023-08" db="EMBL/GenBank/DDBJ databases">
        <title>A Necator americanus chromosomal reference genome.</title>
        <authorList>
            <person name="Ilik V."/>
            <person name="Petrzelkova K.J."/>
            <person name="Pardy F."/>
            <person name="Fuh T."/>
            <person name="Niatou-Singa F.S."/>
            <person name="Gouil Q."/>
            <person name="Baker L."/>
            <person name="Ritchie M.E."/>
            <person name="Jex A.R."/>
            <person name="Gazzola D."/>
            <person name="Li H."/>
            <person name="Toshio Fujiwara R."/>
            <person name="Zhan B."/>
            <person name="Aroian R.V."/>
            <person name="Pafco B."/>
            <person name="Schwarz E.M."/>
        </authorList>
    </citation>
    <scope>NUCLEOTIDE SEQUENCE [LARGE SCALE GENOMIC DNA]</scope>
    <source>
        <strain evidence="2 3">Aroian</strain>
        <tissue evidence="2">Whole animal</tissue>
    </source>
</reference>
<feature type="region of interest" description="Disordered" evidence="1">
    <location>
        <begin position="35"/>
        <end position="103"/>
    </location>
</feature>
<dbReference type="EMBL" id="JAVFWL010000002">
    <property type="protein sequence ID" value="KAK6738712.1"/>
    <property type="molecule type" value="Genomic_DNA"/>
</dbReference>